<evidence type="ECO:0000256" key="5">
    <source>
        <dbReference type="ARBA" id="ARBA00023136"/>
    </source>
</evidence>
<dbReference type="AlphaFoldDB" id="A0A3L7DX90"/>
<evidence type="ECO:0000256" key="2">
    <source>
        <dbReference type="ARBA" id="ARBA00022475"/>
    </source>
</evidence>
<keyword evidence="5 7" id="KW-0472">Membrane</keyword>
<gene>
    <name evidence="10" type="ORF">DWB85_14000</name>
</gene>
<keyword evidence="6" id="KW-0175">Coiled coil</keyword>
<evidence type="ECO:0000313" key="10">
    <source>
        <dbReference type="EMBL" id="RLQ21189.1"/>
    </source>
</evidence>
<feature type="transmembrane region" description="Helical" evidence="7">
    <location>
        <begin position="423"/>
        <end position="442"/>
    </location>
</feature>
<evidence type="ECO:0000259" key="9">
    <source>
        <dbReference type="Pfam" id="PF13807"/>
    </source>
</evidence>
<accession>A0A3L7DX90</accession>
<dbReference type="GO" id="GO:0004713">
    <property type="term" value="F:protein tyrosine kinase activity"/>
    <property type="evidence" value="ECO:0007669"/>
    <property type="project" value="TreeGrafter"/>
</dbReference>
<keyword evidence="4 7" id="KW-1133">Transmembrane helix</keyword>
<dbReference type="SUPFAM" id="SSF160355">
    <property type="entry name" value="Bacterial polysaccharide co-polymerase-like"/>
    <property type="match status" value="2"/>
</dbReference>
<dbReference type="InterPro" id="IPR050445">
    <property type="entry name" value="Bact_polysacc_biosynth/exp"/>
</dbReference>
<evidence type="ECO:0008006" key="12">
    <source>
        <dbReference type="Google" id="ProtNLM"/>
    </source>
</evidence>
<evidence type="ECO:0000256" key="6">
    <source>
        <dbReference type="SAM" id="Coils"/>
    </source>
</evidence>
<comment type="subcellular location">
    <subcellularLocation>
        <location evidence="1">Cell membrane</location>
        <topology evidence="1">Multi-pass membrane protein</topology>
    </subcellularLocation>
</comment>
<dbReference type="OrthoDB" id="8113255at2"/>
<dbReference type="InterPro" id="IPR032807">
    <property type="entry name" value="GNVR"/>
</dbReference>
<evidence type="ECO:0000256" key="7">
    <source>
        <dbReference type="SAM" id="Phobius"/>
    </source>
</evidence>
<feature type="domain" description="Polysaccharide chain length determinant N-terminal" evidence="8">
    <location>
        <begin position="19"/>
        <end position="116"/>
    </location>
</feature>
<dbReference type="EMBL" id="QRAN01000015">
    <property type="protein sequence ID" value="RLQ21189.1"/>
    <property type="molecule type" value="Genomic_DNA"/>
</dbReference>
<comment type="caution">
    <text evidence="10">The sequence shown here is derived from an EMBL/GenBank/DDBJ whole genome shotgun (WGS) entry which is preliminary data.</text>
</comment>
<evidence type="ECO:0000256" key="4">
    <source>
        <dbReference type="ARBA" id="ARBA00022989"/>
    </source>
</evidence>
<dbReference type="PANTHER" id="PTHR32309">
    <property type="entry name" value="TYROSINE-PROTEIN KINASE"/>
    <property type="match status" value="1"/>
</dbReference>
<dbReference type="Pfam" id="PF02706">
    <property type="entry name" value="Wzz"/>
    <property type="match status" value="1"/>
</dbReference>
<reference evidence="10 11" key="1">
    <citation type="submission" date="2018-07" db="EMBL/GenBank/DDBJ databases">
        <title>Halioglobus sp. genome submission.</title>
        <authorList>
            <person name="Ye M.-Q."/>
            <person name="Du Z.-J."/>
        </authorList>
    </citation>
    <scope>NUCLEOTIDE SEQUENCE [LARGE SCALE GENOMIC DNA]</scope>
    <source>
        <strain evidence="10 11">U0301</strain>
    </source>
</reference>
<evidence type="ECO:0000313" key="11">
    <source>
        <dbReference type="Proteomes" id="UP000265509"/>
    </source>
</evidence>
<keyword evidence="3 7" id="KW-0812">Transmembrane</keyword>
<dbReference type="InterPro" id="IPR003856">
    <property type="entry name" value="LPS_length_determ_N"/>
</dbReference>
<evidence type="ECO:0000256" key="3">
    <source>
        <dbReference type="ARBA" id="ARBA00022692"/>
    </source>
</evidence>
<sequence length="457" mass="50491">MPSTQQDNGVGPYQYCRDDEIDLFELMEGLWRQKWLIAAFICASALAAVVAVFAMSPSYRAEAFIRVPLKSQISEIADYRSETSDQLPLNSKESKSEEPSLIELNPTLALQRVEEEILSLNIRRRVFDNNIDELLSGTIADDDALNTAFLNGFNPALTLTTPSRAGNIKDEGRRTVAFEHSDPKLAAAIVNELIETASASAKANLIVEFKSLVSSRIAQLTKQLQQKTDNQALQDGDQIAQLMEQDRLRKLQLEDEIAAMKAMAAKERQDQIIRLEEALAVARDLQITEPTTLAVMAQRRAGSGGSVAVTADLSQVSEPIYLKGTRVLSAELAALRARESDDQHIPELRQLEMELALLDSNRKIEVLKAREDFAPFIDGAWELREEISELEGLLFQNFDGLSLMRVDQPAVVPTSPIKPRKSLILSAALVAGGMLGVFVALIRNAAIARRERLAVPD</sequence>
<dbReference type="Pfam" id="PF13807">
    <property type="entry name" value="GNVR"/>
    <property type="match status" value="1"/>
</dbReference>
<evidence type="ECO:0000259" key="8">
    <source>
        <dbReference type="Pfam" id="PF02706"/>
    </source>
</evidence>
<proteinExistence type="predicted"/>
<feature type="coiled-coil region" evidence="6">
    <location>
        <begin position="243"/>
        <end position="270"/>
    </location>
</feature>
<dbReference type="Gene3D" id="3.30.1890.10">
    <property type="entry name" value="FepE-like"/>
    <property type="match status" value="2"/>
</dbReference>
<dbReference type="Proteomes" id="UP000265509">
    <property type="component" value="Unassembled WGS sequence"/>
</dbReference>
<dbReference type="GO" id="GO:0005886">
    <property type="term" value="C:plasma membrane"/>
    <property type="evidence" value="ECO:0007669"/>
    <property type="project" value="UniProtKB-SubCell"/>
</dbReference>
<name>A0A3L7DX90_9GAMM</name>
<keyword evidence="2" id="KW-1003">Cell membrane</keyword>
<feature type="transmembrane region" description="Helical" evidence="7">
    <location>
        <begin position="35"/>
        <end position="55"/>
    </location>
</feature>
<feature type="domain" description="Tyrosine-protein kinase G-rich" evidence="9">
    <location>
        <begin position="406"/>
        <end position="445"/>
    </location>
</feature>
<dbReference type="RefSeq" id="WP_117955792.1">
    <property type="nucleotide sequence ID" value="NZ_QRAN01000015.1"/>
</dbReference>
<organism evidence="10 11">
    <name type="scientific">Seongchinamella sediminis</name>
    <dbReference type="NCBI Taxonomy" id="2283635"/>
    <lineage>
        <taxon>Bacteria</taxon>
        <taxon>Pseudomonadati</taxon>
        <taxon>Pseudomonadota</taxon>
        <taxon>Gammaproteobacteria</taxon>
        <taxon>Cellvibrionales</taxon>
        <taxon>Halieaceae</taxon>
        <taxon>Seongchinamella</taxon>
    </lineage>
</organism>
<protein>
    <recommendedName>
        <fullName evidence="12">Chain length determinant protein</fullName>
    </recommendedName>
</protein>
<keyword evidence="11" id="KW-1185">Reference proteome</keyword>
<dbReference type="PANTHER" id="PTHR32309:SF13">
    <property type="entry name" value="FERRIC ENTEROBACTIN TRANSPORT PROTEIN FEPE"/>
    <property type="match status" value="1"/>
</dbReference>
<evidence type="ECO:0000256" key="1">
    <source>
        <dbReference type="ARBA" id="ARBA00004651"/>
    </source>
</evidence>